<reference evidence="2 3" key="1">
    <citation type="submission" date="2016-10" db="EMBL/GenBank/DDBJ databases">
        <authorList>
            <person name="de Groot N.N."/>
        </authorList>
    </citation>
    <scope>NUCLEOTIDE SEQUENCE [LARGE SCALE GENOMIC DNA]</scope>
    <source>
        <strain evidence="2 3">DSM 3857</strain>
    </source>
</reference>
<organism evidence="2 3">
    <name type="scientific">Gemmobacter aquatilis</name>
    <dbReference type="NCBI Taxonomy" id="933059"/>
    <lineage>
        <taxon>Bacteria</taxon>
        <taxon>Pseudomonadati</taxon>
        <taxon>Pseudomonadota</taxon>
        <taxon>Alphaproteobacteria</taxon>
        <taxon>Rhodobacterales</taxon>
        <taxon>Paracoccaceae</taxon>
        <taxon>Gemmobacter</taxon>
    </lineage>
</organism>
<dbReference type="Proteomes" id="UP000198761">
    <property type="component" value="Unassembled WGS sequence"/>
</dbReference>
<dbReference type="AlphaFoldDB" id="A0A1H8NGV2"/>
<sequence>MSGPLREIPLVGGSRHPRDMERQRKAYRRSRSGLIRRLRFTYAFDYPNGLVHLPQSAHVRFAPARPFGRSHVVPTDSMGPTSCAANTTFFVVDCLQMQSALRVYSDLGHGRRHSDWKCPLSLHPPPLRARKHRLVARIERAAFCGDQVHRPDCVQDCPTSLRKRVAEKLTNLFILAPFIAADEPGSGERVSPHVELCSCIDSQHQQGLDQRLAGGLMKAANQDLAGNLLDQDTRSGQYPTNFLLKLHPDRVKWQRCFEKKRTEILDQLNAGLNRGDQVERCGLDDEWSGTIGEIPDHFDPKKALPLSFASQ</sequence>
<gene>
    <name evidence="2" type="ORF">SAMN04488103_11920</name>
</gene>
<name>A0A1H8NGV2_9RHOB</name>
<keyword evidence="3" id="KW-1185">Reference proteome</keyword>
<dbReference type="STRING" id="933059.SAMN04488103_11920"/>
<feature type="region of interest" description="Disordered" evidence="1">
    <location>
        <begin position="1"/>
        <end position="23"/>
    </location>
</feature>
<dbReference type="EMBL" id="FOCE01000019">
    <property type="protein sequence ID" value="SEO28844.1"/>
    <property type="molecule type" value="Genomic_DNA"/>
</dbReference>
<evidence type="ECO:0000313" key="3">
    <source>
        <dbReference type="Proteomes" id="UP000198761"/>
    </source>
</evidence>
<evidence type="ECO:0000256" key="1">
    <source>
        <dbReference type="SAM" id="MobiDB-lite"/>
    </source>
</evidence>
<protein>
    <submittedName>
        <fullName evidence="2">Uncharacterized protein</fullName>
    </submittedName>
</protein>
<accession>A0A1H8NGV2</accession>
<evidence type="ECO:0000313" key="2">
    <source>
        <dbReference type="EMBL" id="SEO28844.1"/>
    </source>
</evidence>
<proteinExistence type="predicted"/>